<organism evidence="1 2">
    <name type="scientific">Streptomyces subrutilus</name>
    <dbReference type="NCBI Taxonomy" id="36818"/>
    <lineage>
        <taxon>Bacteria</taxon>
        <taxon>Bacillati</taxon>
        <taxon>Actinomycetota</taxon>
        <taxon>Actinomycetes</taxon>
        <taxon>Kitasatosporales</taxon>
        <taxon>Streptomycetaceae</taxon>
        <taxon>Streptomyces</taxon>
    </lineage>
</organism>
<dbReference type="OrthoDB" id="4549753at2"/>
<reference evidence="1 2" key="1">
    <citation type="submission" date="2016-08" db="EMBL/GenBank/DDBJ databases">
        <title>The complete genome of Streptomyces subrutilus 10-1-1.</title>
        <authorList>
            <person name="Chen X."/>
        </authorList>
    </citation>
    <scope>NUCLEOTIDE SEQUENCE [LARGE SCALE GENOMIC DNA]</scope>
    <source>
        <strain evidence="1 2">10-1-1</strain>
    </source>
</reference>
<sequence length="101" mass="10617">MSTATTVVSCGGCCGGRSVYRSACCLVFSILGDGDGAFGSPRRIIWRDYSGRAHLVLRGMRADDSQVLVPGWDPRLVSALVAVHQAFEPAEEAGAVGWDGS</sequence>
<evidence type="ECO:0000313" key="2">
    <source>
        <dbReference type="Proteomes" id="UP000095705"/>
    </source>
</evidence>
<protein>
    <submittedName>
        <fullName evidence="1">Uncharacterized protein</fullName>
    </submittedName>
</protein>
<accession>A0A1E5Q023</accession>
<dbReference type="Proteomes" id="UP000095705">
    <property type="component" value="Unassembled WGS sequence"/>
</dbReference>
<dbReference type="EMBL" id="MEHK01000001">
    <property type="protein sequence ID" value="OEJ35093.1"/>
    <property type="molecule type" value="Genomic_DNA"/>
</dbReference>
<comment type="caution">
    <text evidence="1">The sequence shown here is derived from an EMBL/GenBank/DDBJ whole genome shotgun (WGS) entry which is preliminary data.</text>
</comment>
<gene>
    <name evidence="1" type="ORF">BGK67_30625</name>
</gene>
<dbReference type="AlphaFoldDB" id="A0A1E5Q023"/>
<proteinExistence type="predicted"/>
<evidence type="ECO:0000313" key="1">
    <source>
        <dbReference type="EMBL" id="OEJ35093.1"/>
    </source>
</evidence>
<keyword evidence="2" id="KW-1185">Reference proteome</keyword>
<dbReference type="RefSeq" id="WP_069923280.1">
    <property type="nucleotide sequence ID" value="NZ_MEHK01000001.1"/>
</dbReference>
<name>A0A1E5Q023_9ACTN</name>